<sequence length="412" mass="43711">MLAWQGGFVFSRLLDVCQHDPLFSQGATMAAQQQFSFMDTEVEQPVQAAATVTAERQPTEKKSPEKKPTATKPSAQKKSTPKPSPLVAAAAKSSPQPTPPAKQTPAKQTPDRATALQKLRAAVGCISTAIDKAPATLSTGSSVLDTWLPGSGLPVHGVTQWVAQHESTGAASLSMIAAANRLRQVTQQHGRRLPLIIVDSDGMFYPPAAIALGVASQEMILVRPKRHTDLVWTIDQALRCDAVAGVWASIPSRLSDRDARRFQLAAESGRKPAFIVRGANALRAPSFADVQFHVDTAVVDASVARSGTADIDRSPMMRVTLQRCRGAMLGQSVCLSIDDSAMLVTISSDATSFDSVARHETTALHLASQLAHPTTAQSSPQRVAPRTAAGGSGSGSTDRSDRQNINSTARRA</sequence>
<protein>
    <recommendedName>
        <fullName evidence="5">Recombinase A</fullName>
    </recommendedName>
</protein>
<reference evidence="3 4" key="1">
    <citation type="submission" date="2019-02" db="EMBL/GenBank/DDBJ databases">
        <title>Deep-cultivation of Planctomycetes and their phenomic and genomic characterization uncovers novel biology.</title>
        <authorList>
            <person name="Wiegand S."/>
            <person name="Jogler M."/>
            <person name="Boedeker C."/>
            <person name="Pinto D."/>
            <person name="Vollmers J."/>
            <person name="Rivas-Marin E."/>
            <person name="Kohn T."/>
            <person name="Peeters S.H."/>
            <person name="Heuer A."/>
            <person name="Rast P."/>
            <person name="Oberbeckmann S."/>
            <person name="Bunk B."/>
            <person name="Jeske O."/>
            <person name="Meyerdierks A."/>
            <person name="Storesund J.E."/>
            <person name="Kallscheuer N."/>
            <person name="Luecker S."/>
            <person name="Lage O.M."/>
            <person name="Pohl T."/>
            <person name="Merkel B.J."/>
            <person name="Hornburger P."/>
            <person name="Mueller R.-W."/>
            <person name="Bruemmer F."/>
            <person name="Labrenz M."/>
            <person name="Spormann A.M."/>
            <person name="Op Den Camp H."/>
            <person name="Overmann J."/>
            <person name="Amann R."/>
            <person name="Jetten M.S.M."/>
            <person name="Mascher T."/>
            <person name="Medema M.H."/>
            <person name="Devos D.P."/>
            <person name="Kaster A.-K."/>
            <person name="Ovreas L."/>
            <person name="Rohde M."/>
            <person name="Galperin M.Y."/>
            <person name="Jogler C."/>
        </authorList>
    </citation>
    <scope>NUCLEOTIDE SEQUENCE [LARGE SCALE GENOMIC DNA]</scope>
    <source>
        <strain evidence="3 4">Pla52n</strain>
    </source>
</reference>
<dbReference type="Gene3D" id="3.40.50.300">
    <property type="entry name" value="P-loop containing nucleotide triphosphate hydrolases"/>
    <property type="match status" value="1"/>
</dbReference>
<feature type="region of interest" description="Disordered" evidence="2">
    <location>
        <begin position="370"/>
        <end position="412"/>
    </location>
</feature>
<dbReference type="InterPro" id="IPR027417">
    <property type="entry name" value="P-loop_NTPase"/>
</dbReference>
<evidence type="ECO:0000313" key="4">
    <source>
        <dbReference type="Proteomes" id="UP000320176"/>
    </source>
</evidence>
<dbReference type="InterPro" id="IPR050356">
    <property type="entry name" value="SulA_CellDiv_inhibitor"/>
</dbReference>
<feature type="compositionally biased region" description="Polar residues" evidence="2">
    <location>
        <begin position="403"/>
        <end position="412"/>
    </location>
</feature>
<gene>
    <name evidence="3" type="ORF">Pla52n_25210</name>
</gene>
<dbReference type="EMBL" id="SJPN01000003">
    <property type="protein sequence ID" value="TWU04480.1"/>
    <property type="molecule type" value="Genomic_DNA"/>
</dbReference>
<evidence type="ECO:0000313" key="3">
    <source>
        <dbReference type="EMBL" id="TWU04480.1"/>
    </source>
</evidence>
<name>A0A5C6AXM7_9BACT</name>
<dbReference type="GO" id="GO:0006281">
    <property type="term" value="P:DNA repair"/>
    <property type="evidence" value="ECO:0007669"/>
    <property type="project" value="TreeGrafter"/>
</dbReference>
<dbReference type="AlphaFoldDB" id="A0A5C6AXM7"/>
<dbReference type="Proteomes" id="UP000320176">
    <property type="component" value="Unassembled WGS sequence"/>
</dbReference>
<evidence type="ECO:0008006" key="5">
    <source>
        <dbReference type="Google" id="ProtNLM"/>
    </source>
</evidence>
<feature type="region of interest" description="Disordered" evidence="2">
    <location>
        <begin position="50"/>
        <end position="113"/>
    </location>
</feature>
<comment type="caution">
    <text evidence="3">The sequence shown here is derived from an EMBL/GenBank/DDBJ whole genome shotgun (WGS) entry which is preliminary data.</text>
</comment>
<feature type="compositionally biased region" description="Polar residues" evidence="2">
    <location>
        <begin position="371"/>
        <end position="381"/>
    </location>
</feature>
<dbReference type="SUPFAM" id="SSF52540">
    <property type="entry name" value="P-loop containing nucleoside triphosphate hydrolases"/>
    <property type="match status" value="1"/>
</dbReference>
<proteinExistence type="predicted"/>
<evidence type="ECO:0000256" key="1">
    <source>
        <dbReference type="ARBA" id="ARBA00022763"/>
    </source>
</evidence>
<accession>A0A5C6AXM7</accession>
<evidence type="ECO:0000256" key="2">
    <source>
        <dbReference type="SAM" id="MobiDB-lite"/>
    </source>
</evidence>
<feature type="compositionally biased region" description="Basic and acidic residues" evidence="2">
    <location>
        <begin position="57"/>
        <end position="68"/>
    </location>
</feature>
<keyword evidence="1" id="KW-0227">DNA damage</keyword>
<organism evidence="3 4">
    <name type="scientific">Stieleria varia</name>
    <dbReference type="NCBI Taxonomy" id="2528005"/>
    <lineage>
        <taxon>Bacteria</taxon>
        <taxon>Pseudomonadati</taxon>
        <taxon>Planctomycetota</taxon>
        <taxon>Planctomycetia</taxon>
        <taxon>Pirellulales</taxon>
        <taxon>Pirellulaceae</taxon>
        <taxon>Stieleria</taxon>
    </lineage>
</organism>
<dbReference type="PANTHER" id="PTHR35369:SF3">
    <property type="entry name" value="TRANSLESION DNA SYNTHESIS-ASSOCIATED PROTEIN IMUA"/>
    <property type="match status" value="1"/>
</dbReference>
<keyword evidence="4" id="KW-1185">Reference proteome</keyword>
<dbReference type="PANTHER" id="PTHR35369">
    <property type="entry name" value="BLR3025 PROTEIN-RELATED"/>
    <property type="match status" value="1"/>
</dbReference>